<reference evidence="2 3" key="1">
    <citation type="submission" date="2020-07" db="EMBL/GenBank/DDBJ databases">
        <title>Draft genome and description of Microvirga mediterraneensis Marseille-Q2068 sp. nov.</title>
        <authorList>
            <person name="Boxberger M."/>
        </authorList>
    </citation>
    <scope>NUCLEOTIDE SEQUENCE [LARGE SCALE GENOMIC DNA]</scope>
    <source>
        <strain evidence="2 3">Marseille-Q2068</strain>
    </source>
</reference>
<name>A0A838BR56_9HYPH</name>
<accession>A0A838BR56</accession>
<keyword evidence="2" id="KW-0489">Methyltransferase</keyword>
<keyword evidence="2" id="KW-0808">Transferase</keyword>
<protein>
    <submittedName>
        <fullName evidence="2">FkbM family methyltransferase</fullName>
    </submittedName>
</protein>
<dbReference type="Pfam" id="PF05050">
    <property type="entry name" value="Methyltransf_21"/>
    <property type="match status" value="1"/>
</dbReference>
<dbReference type="EMBL" id="JACDXJ010000001">
    <property type="protein sequence ID" value="MBA1157840.1"/>
    <property type="molecule type" value="Genomic_DNA"/>
</dbReference>
<dbReference type="InterPro" id="IPR052514">
    <property type="entry name" value="SAM-dependent_MTase"/>
</dbReference>
<feature type="domain" description="Methyltransferase FkbM" evidence="1">
    <location>
        <begin position="117"/>
        <end position="238"/>
    </location>
</feature>
<evidence type="ECO:0000313" key="2">
    <source>
        <dbReference type="EMBL" id="MBA1157840.1"/>
    </source>
</evidence>
<sequence length="291" mass="32684">MSNPVRSHSTAVDSRLMNDSRPFGDFAPSGLARWVIDRTRGLPEGWAGRRVALMLRRLAMKTLKGVPLDLETFGLRMRLYPYKNVCERRILFTPQYFDVDEIKILTSRIADGFTFIDIGSNVGWYALSVAREAGAVPVRILAVEPQPEIFDRLIYNIRQNPSCTIKAVDCAVADKTGELTLFLDPLNRGEASLKIVNSSQTDAIRVPAVTMLELLSREGLTRVDAIKLDVEGAEDLVLDPFFRDAPASLYPSLFIVANVPERWQIDVVKLLKGKGYRQILKNKMNLAFERG</sequence>
<dbReference type="NCBIfam" id="TIGR01444">
    <property type="entry name" value="fkbM_fam"/>
    <property type="match status" value="1"/>
</dbReference>
<comment type="caution">
    <text evidence="2">The sequence shown here is derived from an EMBL/GenBank/DDBJ whole genome shotgun (WGS) entry which is preliminary data.</text>
</comment>
<dbReference type="GO" id="GO:0032259">
    <property type="term" value="P:methylation"/>
    <property type="evidence" value="ECO:0007669"/>
    <property type="project" value="UniProtKB-KW"/>
</dbReference>
<keyword evidence="3" id="KW-1185">Reference proteome</keyword>
<dbReference type="Gene3D" id="3.40.50.150">
    <property type="entry name" value="Vaccinia Virus protein VP39"/>
    <property type="match status" value="1"/>
</dbReference>
<proteinExistence type="predicted"/>
<dbReference type="PANTHER" id="PTHR34203:SF15">
    <property type="entry name" value="SLL1173 PROTEIN"/>
    <property type="match status" value="1"/>
</dbReference>
<dbReference type="InterPro" id="IPR029063">
    <property type="entry name" value="SAM-dependent_MTases_sf"/>
</dbReference>
<evidence type="ECO:0000259" key="1">
    <source>
        <dbReference type="Pfam" id="PF05050"/>
    </source>
</evidence>
<dbReference type="GO" id="GO:0008168">
    <property type="term" value="F:methyltransferase activity"/>
    <property type="evidence" value="ECO:0007669"/>
    <property type="project" value="UniProtKB-KW"/>
</dbReference>
<organism evidence="2 3">
    <name type="scientific">Microvirga mediterraneensis</name>
    <dbReference type="NCBI Taxonomy" id="2754695"/>
    <lineage>
        <taxon>Bacteria</taxon>
        <taxon>Pseudomonadati</taxon>
        <taxon>Pseudomonadota</taxon>
        <taxon>Alphaproteobacteria</taxon>
        <taxon>Hyphomicrobiales</taxon>
        <taxon>Methylobacteriaceae</taxon>
        <taxon>Microvirga</taxon>
    </lineage>
</organism>
<dbReference type="Proteomes" id="UP000572984">
    <property type="component" value="Unassembled WGS sequence"/>
</dbReference>
<dbReference type="SUPFAM" id="SSF53335">
    <property type="entry name" value="S-adenosyl-L-methionine-dependent methyltransferases"/>
    <property type="match status" value="1"/>
</dbReference>
<evidence type="ECO:0000313" key="3">
    <source>
        <dbReference type="Proteomes" id="UP000572984"/>
    </source>
</evidence>
<dbReference type="PANTHER" id="PTHR34203">
    <property type="entry name" value="METHYLTRANSFERASE, FKBM FAMILY PROTEIN"/>
    <property type="match status" value="1"/>
</dbReference>
<dbReference type="InterPro" id="IPR006342">
    <property type="entry name" value="FkbM_mtfrase"/>
</dbReference>
<dbReference type="AlphaFoldDB" id="A0A838BR56"/>
<gene>
    <name evidence="2" type="ORF">H0S73_17145</name>
</gene>